<keyword evidence="1" id="KW-0472">Membrane</keyword>
<sequence>MRWVAHIAINAVLLLALAGYFDSIYLSGVGAALVASVLLSFLNTFVRPLLVLLTLPVTVLTFGLFLFVINAITLAMTAWLMGSSFQIGGFRTALFASLAISLFHLIIESVRKEK</sequence>
<keyword evidence="1" id="KW-1133">Transmembrane helix</keyword>
<name>A0A094LC36_9BACL</name>
<feature type="transmembrane region" description="Helical" evidence="1">
    <location>
        <begin position="53"/>
        <end position="81"/>
    </location>
</feature>
<proteinExistence type="predicted"/>
<evidence type="ECO:0000256" key="1">
    <source>
        <dbReference type="SAM" id="Phobius"/>
    </source>
</evidence>
<reference evidence="2" key="1">
    <citation type="submission" date="2014-08" db="EMBL/GenBank/DDBJ databases">
        <title>Fullgenome sequencing of Anoxybacillus sp.25 isolate from Garga hot-spring Russia.</title>
        <authorList>
            <person name="Rozanov A.S."/>
            <person name="Kotenko A.V."/>
            <person name="Malup T.K."/>
            <person name="Peltek S.E."/>
        </authorList>
    </citation>
    <scope>NUCLEOTIDE SEQUENCE [LARGE SCALE GENOMIC DNA]</scope>
    <source>
        <strain evidence="2">25</strain>
    </source>
</reference>
<dbReference type="EMBL" id="JPZO01000030">
    <property type="protein sequence ID" value="KFZ32453.1"/>
    <property type="molecule type" value="Genomic_DNA"/>
</dbReference>
<accession>A0A094LC36</accession>
<organism evidence="2">
    <name type="scientific">Anoxybacillus flavithermus</name>
    <dbReference type="NCBI Taxonomy" id="33934"/>
    <lineage>
        <taxon>Bacteria</taxon>
        <taxon>Bacillati</taxon>
        <taxon>Bacillota</taxon>
        <taxon>Bacilli</taxon>
        <taxon>Bacillales</taxon>
        <taxon>Anoxybacillaceae</taxon>
        <taxon>Anoxybacillus</taxon>
    </lineage>
</organism>
<dbReference type="Pfam" id="PF04020">
    <property type="entry name" value="Phage_holin_4_2"/>
    <property type="match status" value="1"/>
</dbReference>
<protein>
    <submittedName>
        <fullName evidence="2">Membrane protein</fullName>
    </submittedName>
</protein>
<dbReference type="AlphaFoldDB" id="A0A094LC36"/>
<gene>
    <name evidence="2" type="ORF">JS44_06345</name>
</gene>
<dbReference type="PANTHER" id="PTHR37309">
    <property type="entry name" value="SLR0284 PROTEIN"/>
    <property type="match status" value="1"/>
</dbReference>
<feature type="transmembrane region" description="Helical" evidence="1">
    <location>
        <begin position="87"/>
        <end position="107"/>
    </location>
</feature>
<dbReference type="InterPro" id="IPR007165">
    <property type="entry name" value="Phage_holin_4_2"/>
</dbReference>
<comment type="caution">
    <text evidence="2">The sequence shown here is derived from an EMBL/GenBank/DDBJ whole genome shotgun (WGS) entry which is preliminary data.</text>
</comment>
<dbReference type="PANTHER" id="PTHR37309:SF1">
    <property type="entry name" value="SLR0284 PROTEIN"/>
    <property type="match status" value="1"/>
</dbReference>
<keyword evidence="1" id="KW-0812">Transmembrane</keyword>
<evidence type="ECO:0000313" key="2">
    <source>
        <dbReference type="EMBL" id="KFZ32453.1"/>
    </source>
</evidence>